<feature type="compositionally biased region" description="Acidic residues" evidence="10">
    <location>
        <begin position="1108"/>
        <end position="1119"/>
    </location>
</feature>
<evidence type="ECO:0000256" key="6">
    <source>
        <dbReference type="ARBA" id="ARBA00023136"/>
    </source>
</evidence>
<evidence type="ECO:0000256" key="1">
    <source>
        <dbReference type="ARBA" id="ARBA00004141"/>
    </source>
</evidence>
<keyword evidence="5" id="KW-0406">Ion transport</keyword>
<feature type="region of interest" description="Disordered" evidence="10">
    <location>
        <begin position="292"/>
        <end position="321"/>
    </location>
</feature>
<keyword evidence="9" id="KW-0175">Coiled coil</keyword>
<dbReference type="PROSITE" id="PS50042">
    <property type="entry name" value="CNMP_BINDING_3"/>
    <property type="match status" value="1"/>
</dbReference>
<sequence>MGFMYIHPEVSVTDPCGKMTEMDQFWPDMIFLHGEDEVLNELPLEPRKINIRLTETSLPPDKLILSARVCPKVLLSSGQVGNVITNRNANRLEFERLLDGAKTYMRHHKVPGGMKRRVLRWYDYSWSRGRIQGGGDINTALGLLPDKLKTELALHVNLSVLKKVTIFQECQPEFLHDLVLKMKAYIFTPGDLICRKGEVAREMFIIADGILEVMSETGRVLTTMKAGDFFGEIGILNLDGLNKRTADVRSVGYSELFSLSREDVLAAMKDYPEAQEILQSLGRKRLMEARNVNKPRSGSAPHSNKGGSTRDGAGLKYGSSADVDNKAGKRIVEKLRSDVKGIKNALRKSRRSVRMKEEALELQPLNPGSVETYRHDQPSCSYSSGKGMLRRMSRVRSDENGSQEDYHDEQSCEPIGAGLPLIQRLRILKEKTSREESVRPQVSPTSLPNSTILSPPKIRVNKPKEGEVIGAGLPLIQRLLLLKQREEKEKEVLQLTPLSKVDVLSSPVSKSQVALDGQTPDSIVSLPLTKTDTLNEESRISSLKEHHEDESYTTNRKTSSILTSLDSSNTSRVGTNSVDGSDYQLDPTNLTRSHSEASAMEYVRSQQLSRDAFHRASSEAGGKKDHSPHIPTRPIDLPSTVLRKLAQQPLISPESNETVERRNLKSILKKLSASNLLSGSSEESEDKRNTSIDSSESSPDITLITKTTPAEIRKLMRAPTLEGYAARHSKLAKSVTFNRNTLQSPPSTATTPTSISDESTTLMFPLLNTNATEIEMSDKSTTTATCADVSITTTTSITSSSVLASTMAITTSVQQDSFSSKTTYKPTPYMPLCSSPSVESISTTSITTVNDISPFSCNIPMLVTTTNASCQTLPYCKTASMGSNDEIRTTPSSNASPVTTPSVQETQKKPPVSFLMHHSPLIFSSNQKNMFRPPLLLPSHADYEEEYFGEIITGIKQVIQGHLEEIQSKFQSQFQSLELEVRRRDEIISQLQQRIHELEHPVSKEIDQSEEDCDISDIEDLSDQPFMQRGDSVDTVLASPLRHLPEELNELLPGEGISSRRHLIHRHSWEDHSEEESMEIMDLPRSISPQYVWSDNNSTMVNLGSDSSPDDELSDDETTDQVGEYEGVNNQDWEVQMLAKELERREDMSRLENEVQNLKQVVSSSDLNSLSSSELEILEKLLMSKDRKVRAASRALSLDSDEGWEEKPIHQKIHKSSVRSPPVSSLNRRLSRQHSYSGGGSIENLLQRTNILKNRLLSRGDASSMEVRESQLLNARSLEEQVDPLTGPGQSGPSSSSLSPTCFFPANLMRGLGHLVRHSSSPGQSQTASAESVPTISQSCRDLTPPDV</sequence>
<evidence type="ECO:0000256" key="4">
    <source>
        <dbReference type="ARBA" id="ARBA00022989"/>
    </source>
</evidence>
<dbReference type="PROSITE" id="PS00888">
    <property type="entry name" value="CNMP_BINDING_1"/>
    <property type="match status" value="1"/>
</dbReference>
<dbReference type="PANTHER" id="PTHR45638">
    <property type="entry name" value="CYCLIC NUCLEOTIDE-GATED CATION CHANNEL SUBUNIT A"/>
    <property type="match status" value="1"/>
</dbReference>
<dbReference type="CDD" id="cd00038">
    <property type="entry name" value="CAP_ED"/>
    <property type="match status" value="1"/>
</dbReference>
<evidence type="ECO:0000256" key="10">
    <source>
        <dbReference type="SAM" id="MobiDB-lite"/>
    </source>
</evidence>
<feature type="domain" description="Cyclic nucleotide-binding" evidence="11">
    <location>
        <begin position="166"/>
        <end position="262"/>
    </location>
</feature>
<dbReference type="InterPro" id="IPR018488">
    <property type="entry name" value="cNMP-bd_CS"/>
</dbReference>
<feature type="region of interest" description="Disordered" evidence="10">
    <location>
        <begin position="432"/>
        <end position="458"/>
    </location>
</feature>
<dbReference type="Pfam" id="PF00027">
    <property type="entry name" value="cNMP_binding"/>
    <property type="match status" value="1"/>
</dbReference>
<feature type="compositionally biased region" description="Basic and acidic residues" evidence="10">
    <location>
        <begin position="611"/>
        <end position="628"/>
    </location>
</feature>
<feature type="region of interest" description="Disordered" evidence="10">
    <location>
        <begin position="368"/>
        <end position="387"/>
    </location>
</feature>
<organism evidence="12">
    <name type="scientific">Timema cristinae</name>
    <name type="common">Walking stick</name>
    <dbReference type="NCBI Taxonomy" id="61476"/>
    <lineage>
        <taxon>Eukaryota</taxon>
        <taxon>Metazoa</taxon>
        <taxon>Ecdysozoa</taxon>
        <taxon>Arthropoda</taxon>
        <taxon>Hexapoda</taxon>
        <taxon>Insecta</taxon>
        <taxon>Pterygota</taxon>
        <taxon>Neoptera</taxon>
        <taxon>Polyneoptera</taxon>
        <taxon>Phasmatodea</taxon>
        <taxon>Timematodea</taxon>
        <taxon>Timematoidea</taxon>
        <taxon>Timematidae</taxon>
        <taxon>Timema</taxon>
    </lineage>
</organism>
<evidence type="ECO:0000256" key="7">
    <source>
        <dbReference type="ARBA" id="ARBA00023286"/>
    </source>
</evidence>
<feature type="region of interest" description="Disordered" evidence="10">
    <location>
        <begin position="1315"/>
        <end position="1348"/>
    </location>
</feature>
<gene>
    <name evidence="12" type="ORF">TCEB3V08_LOCUS6504</name>
</gene>
<feature type="compositionally biased region" description="Polar residues" evidence="10">
    <location>
        <begin position="552"/>
        <end position="579"/>
    </location>
</feature>
<name>A0A7R9CUY5_TIMCR</name>
<proteinExistence type="predicted"/>
<feature type="compositionally biased region" description="Basic and acidic residues" evidence="10">
    <location>
        <begin position="536"/>
        <end position="550"/>
    </location>
</feature>
<dbReference type="SUPFAM" id="SSF51206">
    <property type="entry name" value="cAMP-binding domain-like"/>
    <property type="match status" value="1"/>
</dbReference>
<dbReference type="InterPro" id="IPR050866">
    <property type="entry name" value="CNG_cation_channel"/>
</dbReference>
<evidence type="ECO:0000256" key="9">
    <source>
        <dbReference type="SAM" id="Coils"/>
    </source>
</evidence>
<feature type="region of interest" description="Disordered" evidence="10">
    <location>
        <begin position="535"/>
        <end position="639"/>
    </location>
</feature>
<accession>A0A7R9CUY5</accession>
<evidence type="ECO:0000259" key="11">
    <source>
        <dbReference type="PROSITE" id="PS50042"/>
    </source>
</evidence>
<feature type="compositionally biased region" description="Polar residues" evidence="10">
    <location>
        <begin position="294"/>
        <end position="307"/>
    </location>
</feature>
<feature type="coiled-coil region" evidence="9">
    <location>
        <begin position="1141"/>
        <end position="1168"/>
    </location>
</feature>
<dbReference type="InterPro" id="IPR014710">
    <property type="entry name" value="RmlC-like_jellyroll"/>
</dbReference>
<dbReference type="Gene3D" id="1.10.287.630">
    <property type="entry name" value="Helix hairpin bin"/>
    <property type="match status" value="1"/>
</dbReference>
<dbReference type="PANTHER" id="PTHR45638:SF7">
    <property type="entry name" value="CYCLIC NUCLEOTIDE-GATED ION CHANNEL-LIKE, ISOFORM E"/>
    <property type="match status" value="1"/>
</dbReference>
<evidence type="ECO:0000256" key="2">
    <source>
        <dbReference type="ARBA" id="ARBA00022448"/>
    </source>
</evidence>
<dbReference type="FunFam" id="1.10.287.630:FF:000004">
    <property type="entry name" value="Cyclic nucleotide-gated olfactory channel"/>
    <property type="match status" value="1"/>
</dbReference>
<dbReference type="GO" id="GO:0005221">
    <property type="term" value="F:intracellularly cyclic nucleotide-activated monoatomic cation channel activity"/>
    <property type="evidence" value="ECO:0007669"/>
    <property type="project" value="InterPro"/>
</dbReference>
<keyword evidence="3" id="KW-0812">Transmembrane</keyword>
<protein>
    <recommendedName>
        <fullName evidence="11">Cyclic nucleotide-binding domain-containing protein</fullName>
    </recommendedName>
</protein>
<dbReference type="EMBL" id="OC318557">
    <property type="protein sequence ID" value="CAD7402482.1"/>
    <property type="molecule type" value="Genomic_DNA"/>
</dbReference>
<feature type="compositionally biased region" description="Polar residues" evidence="10">
    <location>
        <begin position="889"/>
        <end position="905"/>
    </location>
</feature>
<dbReference type="Gene3D" id="2.60.120.10">
    <property type="entry name" value="Jelly Rolls"/>
    <property type="match status" value="1"/>
</dbReference>
<feature type="compositionally biased region" description="Polar residues" evidence="10">
    <location>
        <begin position="1218"/>
        <end position="1236"/>
    </location>
</feature>
<dbReference type="PROSITE" id="PS00889">
    <property type="entry name" value="CNMP_BINDING_2"/>
    <property type="match status" value="1"/>
</dbReference>
<keyword evidence="7" id="KW-1071">Ligand-gated ion channel</keyword>
<comment type="subcellular location">
    <subcellularLocation>
        <location evidence="1">Membrane</location>
        <topology evidence="1">Multi-pass membrane protein</topology>
    </subcellularLocation>
</comment>
<evidence type="ECO:0000256" key="5">
    <source>
        <dbReference type="ARBA" id="ARBA00023065"/>
    </source>
</evidence>
<keyword evidence="4" id="KW-1133">Transmembrane helix</keyword>
<keyword evidence="6" id="KW-0472">Membrane</keyword>
<feature type="region of interest" description="Disordered" evidence="10">
    <location>
        <begin position="1195"/>
        <end position="1241"/>
    </location>
</feature>
<evidence type="ECO:0000313" key="12">
    <source>
        <dbReference type="EMBL" id="CAD7402482.1"/>
    </source>
</evidence>
<dbReference type="InterPro" id="IPR018490">
    <property type="entry name" value="cNMP-bd_dom_sf"/>
</dbReference>
<reference evidence="12" key="1">
    <citation type="submission" date="2020-11" db="EMBL/GenBank/DDBJ databases">
        <authorList>
            <person name="Tran Van P."/>
        </authorList>
    </citation>
    <scope>NUCLEOTIDE SEQUENCE</scope>
</reference>
<feature type="compositionally biased region" description="Polar residues" evidence="10">
    <location>
        <begin position="691"/>
        <end position="706"/>
    </location>
</feature>
<evidence type="ECO:0000256" key="3">
    <source>
        <dbReference type="ARBA" id="ARBA00022692"/>
    </source>
</evidence>
<keyword evidence="2" id="KW-0813">Transport</keyword>
<evidence type="ECO:0000256" key="8">
    <source>
        <dbReference type="ARBA" id="ARBA00023303"/>
    </source>
</evidence>
<dbReference type="SMART" id="SM00100">
    <property type="entry name" value="cNMP"/>
    <property type="match status" value="1"/>
</dbReference>
<dbReference type="InterPro" id="IPR000595">
    <property type="entry name" value="cNMP-bd_dom"/>
</dbReference>
<feature type="region of interest" description="Disordered" evidence="10">
    <location>
        <begin position="675"/>
        <end position="706"/>
    </location>
</feature>
<dbReference type="GO" id="GO:0044877">
    <property type="term" value="F:protein-containing complex binding"/>
    <property type="evidence" value="ECO:0007669"/>
    <property type="project" value="TreeGrafter"/>
</dbReference>
<feature type="region of interest" description="Disordered" evidence="10">
    <location>
        <begin position="1100"/>
        <end position="1119"/>
    </location>
</feature>
<feature type="compositionally biased region" description="Polar residues" evidence="10">
    <location>
        <begin position="1318"/>
        <end position="1341"/>
    </location>
</feature>
<dbReference type="GO" id="GO:0016020">
    <property type="term" value="C:membrane"/>
    <property type="evidence" value="ECO:0007669"/>
    <property type="project" value="UniProtKB-SubCell"/>
</dbReference>
<dbReference type="FunFam" id="2.60.120.10:FF:000058">
    <property type="entry name" value="Uncharacterized protein, isoform D"/>
    <property type="match status" value="1"/>
</dbReference>
<keyword evidence="8" id="KW-0407">Ion channel</keyword>
<feature type="region of interest" description="Disordered" evidence="10">
    <location>
        <begin position="884"/>
        <end position="905"/>
    </location>
</feature>
<feature type="compositionally biased region" description="Polar residues" evidence="10">
    <location>
        <begin position="440"/>
        <end position="453"/>
    </location>
</feature>